<accession>A0AAW2U1R2</accession>
<organism evidence="1">
    <name type="scientific">Sesamum radiatum</name>
    <name type="common">Black benniseed</name>
    <dbReference type="NCBI Taxonomy" id="300843"/>
    <lineage>
        <taxon>Eukaryota</taxon>
        <taxon>Viridiplantae</taxon>
        <taxon>Streptophyta</taxon>
        <taxon>Embryophyta</taxon>
        <taxon>Tracheophyta</taxon>
        <taxon>Spermatophyta</taxon>
        <taxon>Magnoliopsida</taxon>
        <taxon>eudicotyledons</taxon>
        <taxon>Gunneridae</taxon>
        <taxon>Pentapetalae</taxon>
        <taxon>asterids</taxon>
        <taxon>lamiids</taxon>
        <taxon>Lamiales</taxon>
        <taxon>Pedaliaceae</taxon>
        <taxon>Sesamum</taxon>
    </lineage>
</organism>
<sequence>MLANGGCIWWTENLMLYWRNLRSNPADSQETLATKIWQFIGFYGNPEVAKCKVFCDLLRYLHTVSTRSWLCMGDSNEILHQYKKKGVHPQVQW</sequence>
<gene>
    <name evidence="1" type="ORF">Sradi_1893000</name>
</gene>
<name>A0AAW2U1R2_SESRA</name>
<dbReference type="EMBL" id="JACGWJ010000007">
    <property type="protein sequence ID" value="KAL0409586.1"/>
    <property type="molecule type" value="Genomic_DNA"/>
</dbReference>
<proteinExistence type="predicted"/>
<comment type="caution">
    <text evidence="1">The sequence shown here is derived from an EMBL/GenBank/DDBJ whole genome shotgun (WGS) entry which is preliminary data.</text>
</comment>
<dbReference type="AlphaFoldDB" id="A0AAW2U1R2"/>
<protein>
    <submittedName>
        <fullName evidence="1">Uncharacterized protein</fullName>
    </submittedName>
</protein>
<reference evidence="1" key="1">
    <citation type="submission" date="2020-06" db="EMBL/GenBank/DDBJ databases">
        <authorList>
            <person name="Li T."/>
            <person name="Hu X."/>
            <person name="Zhang T."/>
            <person name="Song X."/>
            <person name="Zhang H."/>
            <person name="Dai N."/>
            <person name="Sheng W."/>
            <person name="Hou X."/>
            <person name="Wei L."/>
        </authorList>
    </citation>
    <scope>NUCLEOTIDE SEQUENCE</scope>
    <source>
        <strain evidence="1">G02</strain>
        <tissue evidence="1">Leaf</tissue>
    </source>
</reference>
<evidence type="ECO:0000313" key="1">
    <source>
        <dbReference type="EMBL" id="KAL0409586.1"/>
    </source>
</evidence>
<reference evidence="1" key="2">
    <citation type="journal article" date="2024" name="Plant">
        <title>Genomic evolution and insights into agronomic trait innovations of Sesamum species.</title>
        <authorList>
            <person name="Miao H."/>
            <person name="Wang L."/>
            <person name="Qu L."/>
            <person name="Liu H."/>
            <person name="Sun Y."/>
            <person name="Le M."/>
            <person name="Wang Q."/>
            <person name="Wei S."/>
            <person name="Zheng Y."/>
            <person name="Lin W."/>
            <person name="Duan Y."/>
            <person name="Cao H."/>
            <person name="Xiong S."/>
            <person name="Wang X."/>
            <person name="Wei L."/>
            <person name="Li C."/>
            <person name="Ma Q."/>
            <person name="Ju M."/>
            <person name="Zhao R."/>
            <person name="Li G."/>
            <person name="Mu C."/>
            <person name="Tian Q."/>
            <person name="Mei H."/>
            <person name="Zhang T."/>
            <person name="Gao T."/>
            <person name="Zhang H."/>
        </authorList>
    </citation>
    <scope>NUCLEOTIDE SEQUENCE</scope>
    <source>
        <strain evidence="1">G02</strain>
    </source>
</reference>